<feature type="transmembrane region" description="Helical" evidence="2">
    <location>
        <begin position="99"/>
        <end position="122"/>
    </location>
</feature>
<gene>
    <name evidence="3" type="ORF">J2Z20_002096</name>
</gene>
<sequence>MDTAEDREEQLSQYIDLLNEGKADLYLLGSDDLELAELFETVNMIKAMREEVELPSSDYVERVAAQLREASKDAEITEPTERHKKSPSLKTRNDLVKRWIRIGSAAMTIILACSLLSNQFIFNTASADNIKVLSEVNLVDLGLSEISHPVPINDGEQVMFEKNDQLWIWNAADGTTTSLPLEKFLYMRDPAISPDGKQVAFSGYIKGSPAIWIMNIDGSHRIQITYPKTMDEAHTLPAWSPDGKSIAFTSTTTASNDPHGFQITDQSVWIIGMNGQGLQRIGTGAEPSWSPIGNQLAVTRVNAQDESIREIWILDIDGLHEEKLTEGTDPSWSPNGQFIAYSKYTSEERQSEKLPPNTKIVEGHKEIWAIHIGNKTESRLTASPVNNMQLEEMLKSYKNRDSNVSMEFRGEGIYSDWNPTWSKDNKQILFLRDVNDEKGRHFGLYRLDLKFE</sequence>
<evidence type="ECO:0000256" key="2">
    <source>
        <dbReference type="SAM" id="Phobius"/>
    </source>
</evidence>
<dbReference type="InterPro" id="IPR011042">
    <property type="entry name" value="6-blade_b-propeller_TolB-like"/>
</dbReference>
<dbReference type="RefSeq" id="WP_209849167.1">
    <property type="nucleotide sequence ID" value="NZ_CBCRVE010000008.1"/>
</dbReference>
<dbReference type="Gene3D" id="2.120.10.30">
    <property type="entry name" value="TolB, C-terminal domain"/>
    <property type="match status" value="2"/>
</dbReference>
<organism evidence="3 4">
    <name type="scientific">Paenibacillus sediminis</name>
    <dbReference type="NCBI Taxonomy" id="664909"/>
    <lineage>
        <taxon>Bacteria</taxon>
        <taxon>Bacillati</taxon>
        <taxon>Bacillota</taxon>
        <taxon>Bacilli</taxon>
        <taxon>Bacillales</taxon>
        <taxon>Paenibacillaceae</taxon>
        <taxon>Paenibacillus</taxon>
    </lineage>
</organism>
<keyword evidence="2" id="KW-0472">Membrane</keyword>
<dbReference type="Pfam" id="PF07676">
    <property type="entry name" value="PD40"/>
    <property type="match status" value="2"/>
</dbReference>
<dbReference type="PANTHER" id="PTHR36842:SF1">
    <property type="entry name" value="PROTEIN TOLB"/>
    <property type="match status" value="1"/>
</dbReference>
<accession>A0ABS4H3U0</accession>
<dbReference type="SUPFAM" id="SSF69304">
    <property type="entry name" value="Tricorn protease N-terminal domain"/>
    <property type="match status" value="1"/>
</dbReference>
<proteinExistence type="inferred from homology"/>
<reference evidence="3 4" key="1">
    <citation type="submission" date="2021-03" db="EMBL/GenBank/DDBJ databases">
        <title>Genomic Encyclopedia of Type Strains, Phase IV (KMG-IV): sequencing the most valuable type-strain genomes for metagenomic binning, comparative biology and taxonomic classification.</title>
        <authorList>
            <person name="Goeker M."/>
        </authorList>
    </citation>
    <scope>NUCLEOTIDE SEQUENCE [LARGE SCALE GENOMIC DNA]</scope>
    <source>
        <strain evidence="3 4">DSM 23491</strain>
    </source>
</reference>
<comment type="similarity">
    <text evidence="1">Belongs to the TolB family.</text>
</comment>
<dbReference type="EMBL" id="JAGGKP010000004">
    <property type="protein sequence ID" value="MBP1937203.1"/>
    <property type="molecule type" value="Genomic_DNA"/>
</dbReference>
<comment type="caution">
    <text evidence="3">The sequence shown here is derived from an EMBL/GenBank/DDBJ whole genome shotgun (WGS) entry which is preliminary data.</text>
</comment>
<evidence type="ECO:0000256" key="1">
    <source>
        <dbReference type="ARBA" id="ARBA00009820"/>
    </source>
</evidence>
<dbReference type="InterPro" id="IPR011659">
    <property type="entry name" value="WD40"/>
</dbReference>
<keyword evidence="2" id="KW-0812">Transmembrane</keyword>
<evidence type="ECO:0000313" key="4">
    <source>
        <dbReference type="Proteomes" id="UP001519273"/>
    </source>
</evidence>
<dbReference type="Proteomes" id="UP001519273">
    <property type="component" value="Unassembled WGS sequence"/>
</dbReference>
<protein>
    <submittedName>
        <fullName evidence="3">TolB protein</fullName>
    </submittedName>
</protein>
<keyword evidence="2" id="KW-1133">Transmembrane helix</keyword>
<dbReference type="Pfam" id="PF26549">
    <property type="entry name" value="Tricorn_N"/>
    <property type="match status" value="1"/>
</dbReference>
<name>A0ABS4H3U0_9BACL</name>
<evidence type="ECO:0000313" key="3">
    <source>
        <dbReference type="EMBL" id="MBP1937203.1"/>
    </source>
</evidence>
<keyword evidence="4" id="KW-1185">Reference proteome</keyword>
<dbReference type="PANTHER" id="PTHR36842">
    <property type="entry name" value="PROTEIN TOLB HOMOLOG"/>
    <property type="match status" value="1"/>
</dbReference>